<evidence type="ECO:0000313" key="7">
    <source>
        <dbReference type="EMBL" id="SVA88541.1"/>
    </source>
</evidence>
<evidence type="ECO:0000256" key="3">
    <source>
        <dbReference type="ARBA" id="ARBA00012953"/>
    </source>
</evidence>
<evidence type="ECO:0000256" key="2">
    <source>
        <dbReference type="ARBA" id="ARBA00009997"/>
    </source>
</evidence>
<dbReference type="InterPro" id="IPR036702">
    <property type="entry name" value="ComB-like_sf"/>
</dbReference>
<accession>A0A381ZHT5</accession>
<dbReference type="GO" id="GO:0050532">
    <property type="term" value="F:2-phosphosulfolactate phosphatase activity"/>
    <property type="evidence" value="ECO:0007669"/>
    <property type="project" value="UniProtKB-EC"/>
</dbReference>
<dbReference type="PANTHER" id="PTHR37311:SF1">
    <property type="entry name" value="2-PHOSPHOSULFOLACTATE PHOSPHATASE-RELATED"/>
    <property type="match status" value="1"/>
</dbReference>
<organism evidence="7">
    <name type="scientific">marine metagenome</name>
    <dbReference type="NCBI Taxonomy" id="408172"/>
    <lineage>
        <taxon>unclassified sequences</taxon>
        <taxon>metagenomes</taxon>
        <taxon>ecological metagenomes</taxon>
    </lineage>
</organism>
<dbReference type="InterPro" id="IPR005238">
    <property type="entry name" value="ComB-like"/>
</dbReference>
<name>A0A381ZHT5_9ZZZZ</name>
<keyword evidence="5" id="KW-0460">Magnesium</keyword>
<dbReference type="SUPFAM" id="SSF142823">
    <property type="entry name" value="ComB-like"/>
    <property type="match status" value="1"/>
</dbReference>
<dbReference type="Gene3D" id="3.90.1560.10">
    <property type="entry name" value="ComB-like"/>
    <property type="match status" value="1"/>
</dbReference>
<comment type="similarity">
    <text evidence="2">Belongs to the ComB family.</text>
</comment>
<comment type="catalytic activity">
    <reaction evidence="6">
        <text>(2R)-O-phospho-3-sulfolactate + H2O = (2R)-3-sulfolactate + phosphate</text>
        <dbReference type="Rhea" id="RHEA:23416"/>
        <dbReference type="ChEBI" id="CHEBI:15377"/>
        <dbReference type="ChEBI" id="CHEBI:15597"/>
        <dbReference type="ChEBI" id="CHEBI:43474"/>
        <dbReference type="ChEBI" id="CHEBI:58738"/>
        <dbReference type="EC" id="3.1.3.71"/>
    </reaction>
</comment>
<dbReference type="AlphaFoldDB" id="A0A381ZHT5"/>
<keyword evidence="4" id="KW-0378">Hydrolase</keyword>
<dbReference type="EMBL" id="UINC01021296">
    <property type="protein sequence ID" value="SVA88541.1"/>
    <property type="molecule type" value="Genomic_DNA"/>
</dbReference>
<dbReference type="PANTHER" id="PTHR37311">
    <property type="entry name" value="2-PHOSPHOSULFOLACTATE PHOSPHATASE-RELATED"/>
    <property type="match status" value="1"/>
</dbReference>
<evidence type="ECO:0000256" key="5">
    <source>
        <dbReference type="ARBA" id="ARBA00022842"/>
    </source>
</evidence>
<proteinExistence type="inferred from homology"/>
<dbReference type="GO" id="GO:0050545">
    <property type="term" value="F:sulfopyruvate decarboxylase activity"/>
    <property type="evidence" value="ECO:0007669"/>
    <property type="project" value="TreeGrafter"/>
</dbReference>
<protein>
    <recommendedName>
        <fullName evidence="3">2-phosphosulfolactate phosphatase</fullName>
        <ecNumber evidence="3">3.1.3.71</ecNumber>
    </recommendedName>
</protein>
<evidence type="ECO:0000256" key="4">
    <source>
        <dbReference type="ARBA" id="ARBA00022801"/>
    </source>
</evidence>
<evidence type="ECO:0000256" key="1">
    <source>
        <dbReference type="ARBA" id="ARBA00001946"/>
    </source>
</evidence>
<comment type="cofactor">
    <cofactor evidence="1">
        <name>Mg(2+)</name>
        <dbReference type="ChEBI" id="CHEBI:18420"/>
    </cofactor>
</comment>
<dbReference type="GO" id="GO:0000287">
    <property type="term" value="F:magnesium ion binding"/>
    <property type="evidence" value="ECO:0007669"/>
    <property type="project" value="InterPro"/>
</dbReference>
<dbReference type="Pfam" id="PF04029">
    <property type="entry name" value="2-ph_phosp"/>
    <property type="match status" value="1"/>
</dbReference>
<evidence type="ECO:0000256" key="6">
    <source>
        <dbReference type="ARBA" id="ARBA00033711"/>
    </source>
</evidence>
<reference evidence="7" key="1">
    <citation type="submission" date="2018-05" db="EMBL/GenBank/DDBJ databases">
        <authorList>
            <person name="Lanie J.A."/>
            <person name="Ng W.-L."/>
            <person name="Kazmierczak K.M."/>
            <person name="Andrzejewski T.M."/>
            <person name="Davidsen T.M."/>
            <person name="Wayne K.J."/>
            <person name="Tettelin H."/>
            <person name="Glass J.I."/>
            <person name="Rusch D."/>
            <person name="Podicherti R."/>
            <person name="Tsui H.-C.T."/>
            <person name="Winkler M.E."/>
        </authorList>
    </citation>
    <scope>NUCLEOTIDE SEQUENCE</scope>
</reference>
<gene>
    <name evidence="7" type="ORF">METZ01_LOCUS141395</name>
</gene>
<dbReference type="EC" id="3.1.3.71" evidence="3"/>
<sequence>MEITVRSLIKGAQESQGIVVIIDVFRCFTTEAVAFDRGAEKIILVSEIEEALELRERGLGQIIMGEVGGKRPEGFDYGNSPFELASANLRGKTIIQSTRAGTVGVTNVSEADVMYGGSLAVAGATVRAIASHKPEKVSLVAMGLEGRVKADEDEQCALYLRNLLQGRKPDKDSVRALILAGEESQKYDDPSLPQWPPEDRMMALDIDSHNFALRIAMEGDLFVARPEYV</sequence>